<dbReference type="EMBL" id="BAAARI010000036">
    <property type="protein sequence ID" value="GAA2588863.1"/>
    <property type="molecule type" value="Genomic_DNA"/>
</dbReference>
<feature type="transmembrane region" description="Helical" evidence="1">
    <location>
        <begin position="97"/>
        <end position="120"/>
    </location>
</feature>
<protein>
    <recommendedName>
        <fullName evidence="4">CDP-diacylglycerol--glycerol-3-phosphate 3-phosphatidyltransferase</fullName>
    </recommendedName>
</protein>
<feature type="transmembrane region" description="Helical" evidence="1">
    <location>
        <begin position="126"/>
        <end position="146"/>
    </location>
</feature>
<dbReference type="RefSeq" id="WP_344230700.1">
    <property type="nucleotide sequence ID" value="NZ_BAAARI010000036.1"/>
</dbReference>
<dbReference type="Proteomes" id="UP001500274">
    <property type="component" value="Unassembled WGS sequence"/>
</dbReference>
<evidence type="ECO:0008006" key="4">
    <source>
        <dbReference type="Google" id="ProtNLM"/>
    </source>
</evidence>
<keyword evidence="1" id="KW-1133">Transmembrane helix</keyword>
<reference evidence="3" key="1">
    <citation type="journal article" date="2019" name="Int. J. Syst. Evol. Microbiol.">
        <title>The Global Catalogue of Microorganisms (GCM) 10K type strain sequencing project: providing services to taxonomists for standard genome sequencing and annotation.</title>
        <authorList>
            <consortium name="The Broad Institute Genomics Platform"/>
            <consortium name="The Broad Institute Genome Sequencing Center for Infectious Disease"/>
            <person name="Wu L."/>
            <person name="Ma J."/>
        </authorList>
    </citation>
    <scope>NUCLEOTIDE SEQUENCE [LARGE SCALE GENOMIC DNA]</scope>
    <source>
        <strain evidence="3">JCM 16365</strain>
    </source>
</reference>
<evidence type="ECO:0000313" key="2">
    <source>
        <dbReference type="EMBL" id="GAA2588863.1"/>
    </source>
</evidence>
<comment type="caution">
    <text evidence="2">The sequence shown here is derived from an EMBL/GenBank/DDBJ whole genome shotgun (WGS) entry which is preliminary data.</text>
</comment>
<evidence type="ECO:0000313" key="3">
    <source>
        <dbReference type="Proteomes" id="UP001500274"/>
    </source>
</evidence>
<keyword evidence="1" id="KW-0812">Transmembrane</keyword>
<proteinExistence type="predicted"/>
<organism evidence="2 3">
    <name type="scientific">Microbacterium binotii</name>
    <dbReference type="NCBI Taxonomy" id="462710"/>
    <lineage>
        <taxon>Bacteria</taxon>
        <taxon>Bacillati</taxon>
        <taxon>Actinomycetota</taxon>
        <taxon>Actinomycetes</taxon>
        <taxon>Micrococcales</taxon>
        <taxon>Microbacteriaceae</taxon>
        <taxon>Microbacterium</taxon>
    </lineage>
</organism>
<keyword evidence="3" id="KW-1185">Reference proteome</keyword>
<keyword evidence="1" id="KW-0472">Membrane</keyword>
<accession>A0ABP6BWN6</accession>
<feature type="transmembrane region" description="Helical" evidence="1">
    <location>
        <begin position="66"/>
        <end position="85"/>
    </location>
</feature>
<sequence>MSVSVAGTVVAALVLLPNLLLLRLPGTLPDPPRRLALRVSTALERLGQVGCLGAAVLAPGSGARGWPWGVLVALLASLYVGRWVALVTRGADKRELCASWGVIPVPMAVIPVLVFALTAAWLRAPWLAVASGALALGHIPVSLAVARACRSIP</sequence>
<gene>
    <name evidence="2" type="ORF">GCM10009862_29070</name>
</gene>
<evidence type="ECO:0000256" key="1">
    <source>
        <dbReference type="SAM" id="Phobius"/>
    </source>
</evidence>
<name>A0ABP6BWN6_9MICO</name>